<keyword evidence="4 9" id="KW-1003">Cell membrane</keyword>
<dbReference type="AlphaFoldDB" id="M8D9B9"/>
<feature type="transmembrane region" description="Helical" evidence="9">
    <location>
        <begin position="235"/>
        <end position="255"/>
    </location>
</feature>
<dbReference type="InterPro" id="IPR001463">
    <property type="entry name" value="Na/Ala_symport"/>
</dbReference>
<evidence type="ECO:0000256" key="5">
    <source>
        <dbReference type="ARBA" id="ARBA00022692"/>
    </source>
</evidence>
<dbReference type="PANTHER" id="PTHR30330:SF3">
    <property type="entry name" value="TRANSCRIPTIONAL REGULATOR, LRP FAMILY"/>
    <property type="match status" value="1"/>
</dbReference>
<feature type="transmembrane region" description="Helical" evidence="9">
    <location>
        <begin position="154"/>
        <end position="175"/>
    </location>
</feature>
<dbReference type="Gene3D" id="1.20.1740.10">
    <property type="entry name" value="Amino acid/polyamine transporter I"/>
    <property type="match status" value="1"/>
</dbReference>
<feature type="transmembrane region" description="Helical" evidence="9">
    <location>
        <begin position="298"/>
        <end position="321"/>
    </location>
</feature>
<comment type="caution">
    <text evidence="10">The sequence shown here is derived from an EMBL/GenBank/DDBJ whole genome shotgun (WGS) entry which is preliminary data.</text>
</comment>
<keyword evidence="5 9" id="KW-0812">Transmembrane</keyword>
<name>M8D9B9_9BACL</name>
<gene>
    <name evidence="10" type="ORF">I532_08792</name>
</gene>
<dbReference type="STRING" id="1300222.I532_08792"/>
<evidence type="ECO:0000256" key="8">
    <source>
        <dbReference type="ARBA" id="ARBA00023136"/>
    </source>
</evidence>
<feature type="transmembrane region" description="Helical" evidence="9">
    <location>
        <begin position="446"/>
        <end position="466"/>
    </location>
</feature>
<dbReference type="PROSITE" id="PS00873">
    <property type="entry name" value="NA_ALANINE_SYMP"/>
    <property type="match status" value="1"/>
</dbReference>
<organism evidence="10 11">
    <name type="scientific">Brevibacillus borstelensis AK1</name>
    <dbReference type="NCBI Taxonomy" id="1300222"/>
    <lineage>
        <taxon>Bacteria</taxon>
        <taxon>Bacillati</taxon>
        <taxon>Bacillota</taxon>
        <taxon>Bacilli</taxon>
        <taxon>Bacillales</taxon>
        <taxon>Paenibacillaceae</taxon>
        <taxon>Brevibacillus</taxon>
    </lineage>
</organism>
<evidence type="ECO:0000256" key="7">
    <source>
        <dbReference type="ARBA" id="ARBA00022989"/>
    </source>
</evidence>
<keyword evidence="6 9" id="KW-0769">Symport</keyword>
<protein>
    <submittedName>
        <fullName evidence="10">Sodium/alanine symporter family protein</fullName>
    </submittedName>
</protein>
<dbReference type="PRINTS" id="PR00175">
    <property type="entry name" value="NAALASMPORT"/>
</dbReference>
<evidence type="ECO:0000256" key="4">
    <source>
        <dbReference type="ARBA" id="ARBA00022475"/>
    </source>
</evidence>
<dbReference type="GO" id="GO:0005886">
    <property type="term" value="C:plasma membrane"/>
    <property type="evidence" value="ECO:0007669"/>
    <property type="project" value="UniProtKB-SubCell"/>
</dbReference>
<dbReference type="Pfam" id="PF01235">
    <property type="entry name" value="Na_Ala_symp"/>
    <property type="match status" value="1"/>
</dbReference>
<dbReference type="FunFam" id="1.20.1740.10:FF:000004">
    <property type="entry name" value="Sodium:alanine symporter family protein"/>
    <property type="match status" value="1"/>
</dbReference>
<comment type="similarity">
    <text evidence="2 9">Belongs to the alanine or glycine:cation symporter (AGCS) (TC 2.A.25) family.</text>
</comment>
<dbReference type="NCBIfam" id="TIGR00835">
    <property type="entry name" value="agcS"/>
    <property type="match status" value="1"/>
</dbReference>
<feature type="transmembrane region" description="Helical" evidence="9">
    <location>
        <begin position="363"/>
        <end position="384"/>
    </location>
</feature>
<feature type="transmembrane region" description="Helical" evidence="9">
    <location>
        <begin position="472"/>
        <end position="491"/>
    </location>
</feature>
<feature type="transmembrane region" description="Helical" evidence="9">
    <location>
        <begin position="404"/>
        <end position="426"/>
    </location>
</feature>
<feature type="transmembrane region" description="Helical" evidence="9">
    <location>
        <begin position="128"/>
        <end position="148"/>
    </location>
</feature>
<comment type="caution">
    <text evidence="9">Lacks conserved residue(s) required for the propagation of feature annotation.</text>
</comment>
<dbReference type="PANTHER" id="PTHR30330">
    <property type="entry name" value="AGSS FAMILY TRANSPORTER, SODIUM-ALANINE"/>
    <property type="match status" value="1"/>
</dbReference>
<keyword evidence="8 9" id="KW-0472">Membrane</keyword>
<evidence type="ECO:0000256" key="3">
    <source>
        <dbReference type="ARBA" id="ARBA00022448"/>
    </source>
</evidence>
<dbReference type="PATRIC" id="fig|1300222.3.peg.1812"/>
<keyword evidence="3 9" id="KW-0813">Transport</keyword>
<feature type="transmembrane region" description="Helical" evidence="9">
    <location>
        <begin position="69"/>
        <end position="89"/>
    </location>
</feature>
<keyword evidence="7 9" id="KW-1133">Transmembrane helix</keyword>
<sequence>MLLNFSAPINKCGLPPVFCILIYVILYVLRPSPENISFSGEMFFLFLFKNSKGETEMDMLMQWLEMVNGFVWGLPTLILLVGTGVMLTIRLRGLQFRKLWYALRLAFGKQQEQTAAGDINHFQALMTALAATIGMGNIAGVATAVAVGGPGALFWMWITALFGMATKYAEAILAVKYRIRQADGTFSGGPMYYLEKGLKQKWLAVLFALFGTMASFGIGNMVQSHSVAEAVQLNFSIPPVATGIVLAAFTAFVILGGVKKIGQVTGVMVPFMALFYIVAGIIVVLFHAGQVPQALADIVHGAFNGTSAAGGFLGATVAMAIQKGVARGVFSNEAGLGSAPIAAAAAKTDEPAKQALVSMTGTFIDTILVCTITGLALVTTGAWSTGMSGVEATTYAFQSVFGQAGSYVLAVAIILFAYSTILGWAYYGEKCFEYLFGKGSAKYYRFVWVVMVAVGATMKLDLVWTLSDIMNGLMAVPNLIGLIGLSGVVVAETKRFLNGPLESKLSQ</sequence>
<dbReference type="GO" id="GO:0005283">
    <property type="term" value="F:amino acid:sodium symporter activity"/>
    <property type="evidence" value="ECO:0007669"/>
    <property type="project" value="InterPro"/>
</dbReference>
<comment type="subcellular location">
    <subcellularLocation>
        <location evidence="1 9">Cell membrane</location>
        <topology evidence="1 9">Multi-pass membrane protein</topology>
    </subcellularLocation>
</comment>
<dbReference type="EMBL" id="APBN01000003">
    <property type="protein sequence ID" value="EMT52864.1"/>
    <property type="molecule type" value="Genomic_DNA"/>
</dbReference>
<evidence type="ECO:0000256" key="6">
    <source>
        <dbReference type="ARBA" id="ARBA00022847"/>
    </source>
</evidence>
<evidence type="ECO:0000256" key="1">
    <source>
        <dbReference type="ARBA" id="ARBA00004651"/>
    </source>
</evidence>
<evidence type="ECO:0000313" key="11">
    <source>
        <dbReference type="Proteomes" id="UP000012081"/>
    </source>
</evidence>
<accession>M8D9B9</accession>
<dbReference type="Proteomes" id="UP000012081">
    <property type="component" value="Unassembled WGS sequence"/>
</dbReference>
<feature type="transmembrane region" description="Helical" evidence="9">
    <location>
        <begin position="267"/>
        <end position="286"/>
    </location>
</feature>
<evidence type="ECO:0000256" key="9">
    <source>
        <dbReference type="RuleBase" id="RU363064"/>
    </source>
</evidence>
<evidence type="ECO:0000256" key="2">
    <source>
        <dbReference type="ARBA" id="ARBA00009261"/>
    </source>
</evidence>
<feature type="transmembrane region" description="Helical" evidence="9">
    <location>
        <begin position="12"/>
        <end position="29"/>
    </location>
</feature>
<reference evidence="10 11" key="1">
    <citation type="submission" date="2013-03" db="EMBL/GenBank/DDBJ databases">
        <title>Assembly of a new bacterial strain Brevibacillus borstelensis AK1.</title>
        <authorList>
            <person name="Rajan I."/>
            <person name="PoliReddy D."/>
            <person name="Sugumar T."/>
            <person name="Rathinam K."/>
            <person name="Alqarawi S."/>
            <person name="Khalil A.B."/>
            <person name="Sivakumar N."/>
        </authorList>
    </citation>
    <scope>NUCLEOTIDE SEQUENCE [LARGE SCALE GENOMIC DNA]</scope>
    <source>
        <strain evidence="10 11">AK1</strain>
    </source>
</reference>
<feature type="transmembrane region" description="Helical" evidence="9">
    <location>
        <begin position="202"/>
        <end position="223"/>
    </location>
</feature>
<proteinExistence type="inferred from homology"/>
<evidence type="ECO:0000313" key="10">
    <source>
        <dbReference type="EMBL" id="EMT52864.1"/>
    </source>
</evidence>
<keyword evidence="11" id="KW-1185">Reference proteome</keyword>